<evidence type="ECO:0000313" key="13">
    <source>
        <dbReference type="EMBL" id="CAL8086105.1"/>
    </source>
</evidence>
<organism evidence="13 14">
    <name type="scientific">Orchesella dallaii</name>
    <dbReference type="NCBI Taxonomy" id="48710"/>
    <lineage>
        <taxon>Eukaryota</taxon>
        <taxon>Metazoa</taxon>
        <taxon>Ecdysozoa</taxon>
        <taxon>Arthropoda</taxon>
        <taxon>Hexapoda</taxon>
        <taxon>Collembola</taxon>
        <taxon>Entomobryomorpha</taxon>
        <taxon>Entomobryoidea</taxon>
        <taxon>Orchesellidae</taxon>
        <taxon>Orchesellinae</taxon>
        <taxon>Orchesella</taxon>
    </lineage>
</organism>
<evidence type="ECO:0000256" key="6">
    <source>
        <dbReference type="ARBA" id="ARBA00023136"/>
    </source>
</evidence>
<proteinExistence type="inferred from homology"/>
<feature type="compositionally biased region" description="Low complexity" evidence="10">
    <location>
        <begin position="88"/>
        <end position="103"/>
    </location>
</feature>
<dbReference type="InterPro" id="IPR000611">
    <property type="entry name" value="NPY_rcpt"/>
</dbReference>
<dbReference type="PANTHER" id="PTHR45695:SF9">
    <property type="entry name" value="LEUCOKININ RECEPTOR"/>
    <property type="match status" value="1"/>
</dbReference>
<dbReference type="PROSITE" id="PS00237">
    <property type="entry name" value="G_PROTEIN_RECEP_F1_1"/>
    <property type="match status" value="1"/>
</dbReference>
<feature type="transmembrane region" description="Helical" evidence="11">
    <location>
        <begin position="212"/>
        <end position="230"/>
    </location>
</feature>
<evidence type="ECO:0000256" key="9">
    <source>
        <dbReference type="RuleBase" id="RU000688"/>
    </source>
</evidence>
<keyword evidence="6 11" id="KW-0472">Membrane</keyword>
<evidence type="ECO:0000256" key="2">
    <source>
        <dbReference type="ARBA" id="ARBA00010663"/>
    </source>
</evidence>
<keyword evidence="3 9" id="KW-0812">Transmembrane</keyword>
<feature type="transmembrane region" description="Helical" evidence="11">
    <location>
        <begin position="251"/>
        <end position="269"/>
    </location>
</feature>
<dbReference type="Gene3D" id="1.20.1070.10">
    <property type="entry name" value="Rhodopsin 7-helix transmembrane proteins"/>
    <property type="match status" value="1"/>
</dbReference>
<feature type="domain" description="G-protein coupled receptors family 1 profile" evidence="12">
    <location>
        <begin position="151"/>
        <end position="409"/>
    </location>
</feature>
<protein>
    <recommendedName>
        <fullName evidence="12">G-protein coupled receptors family 1 profile domain-containing protein</fullName>
    </recommendedName>
</protein>
<dbReference type="Pfam" id="PF00001">
    <property type="entry name" value="7tm_1"/>
    <property type="match status" value="1"/>
</dbReference>
<evidence type="ECO:0000256" key="3">
    <source>
        <dbReference type="ARBA" id="ARBA00022692"/>
    </source>
</evidence>
<evidence type="ECO:0000256" key="8">
    <source>
        <dbReference type="ARBA" id="ARBA00023224"/>
    </source>
</evidence>
<comment type="similarity">
    <text evidence="2 9">Belongs to the G-protein coupled receptor 1 family.</text>
</comment>
<evidence type="ECO:0000256" key="5">
    <source>
        <dbReference type="ARBA" id="ARBA00023040"/>
    </source>
</evidence>
<dbReference type="SUPFAM" id="SSF81321">
    <property type="entry name" value="Family A G protein-coupled receptor-like"/>
    <property type="match status" value="1"/>
</dbReference>
<feature type="transmembrane region" description="Helical" evidence="11">
    <location>
        <begin position="354"/>
        <end position="374"/>
    </location>
</feature>
<keyword evidence="14" id="KW-1185">Reference proteome</keyword>
<feature type="transmembrane region" description="Helical" evidence="11">
    <location>
        <begin position="298"/>
        <end position="320"/>
    </location>
</feature>
<keyword evidence="5 9" id="KW-0297">G-protein coupled receptor</keyword>
<dbReference type="PRINTS" id="PR01012">
    <property type="entry name" value="NRPEPTIDEYR"/>
</dbReference>
<keyword evidence="8 9" id="KW-0807">Transducer</keyword>
<sequence length="658" mass="71805">MGVINWAAGESDSNKPTLLLNTSTTVGGVDSAKLLYQSGGDDDDGGGGGSAILASVFPVSTFSPILQAGLDYLSGQVSISENNFTGNSTSLSSTSLAPTTTPAGVGGGGDSGNVTVNPYSGDSGDLYEVPLSIIILLSLLYGGISATALIGNMLVLWVVSISRRMRTVTNMFIANLALADIIIGLFAIPFQFQAALLQRWNLPDFMCAFCPFVQTLSVNVSVFTLSAIALDRYKAVLFPLSARASKRKATWAILSIWSVGILLALPTEIDYKVTHIMDKGKLKPFCANLGLSQTFRMYYTLGIVVIQYFFPLIIITGAYAHMATKLWGTTAPGNKEESRDAVVLRNKKKVIKMLALVVLLFGLCWLPLQMYYFLQTLIPSINAYQYINIIWFCFHWLAMSNSCYNPFIYAIYNDKFQREFRARLWCFRKYRRNGEDGNYSEASDFDRSKIRASYRFTNNRSMRNNNRLSVYNSAARTSMSDFRRDSSIHCRSALNTHRLSCDRTGSSLVVGQSQHVRHNHNHNNHHHLSPDYDGYPGCNVNGRYLGVGPSYCAAAASSSNASSVGTGSTFLDCNGRIQVDTSTMVSEIEGETMGNIGMGDLGMENGSSGGNNDGVEPYDSSSKSQTTAVAVITANCRPMTNGNHKTLTVVATDTTFRL</sequence>
<evidence type="ECO:0000259" key="12">
    <source>
        <dbReference type="PROSITE" id="PS50262"/>
    </source>
</evidence>
<feature type="transmembrane region" description="Helical" evidence="11">
    <location>
        <begin position="386"/>
        <end position="412"/>
    </location>
</feature>
<dbReference type="PANTHER" id="PTHR45695">
    <property type="entry name" value="LEUCOKININ RECEPTOR-RELATED"/>
    <property type="match status" value="1"/>
</dbReference>
<dbReference type="InterPro" id="IPR017452">
    <property type="entry name" value="GPCR_Rhodpsn_7TM"/>
</dbReference>
<evidence type="ECO:0000256" key="11">
    <source>
        <dbReference type="SAM" id="Phobius"/>
    </source>
</evidence>
<evidence type="ECO:0000256" key="10">
    <source>
        <dbReference type="SAM" id="MobiDB-lite"/>
    </source>
</evidence>
<keyword evidence="4 11" id="KW-1133">Transmembrane helix</keyword>
<dbReference type="PRINTS" id="PR00237">
    <property type="entry name" value="GPCRRHODOPSN"/>
</dbReference>
<feature type="transmembrane region" description="Helical" evidence="11">
    <location>
        <begin position="133"/>
        <end position="159"/>
    </location>
</feature>
<name>A0ABP1Q1Z8_9HEXA</name>
<evidence type="ECO:0000256" key="4">
    <source>
        <dbReference type="ARBA" id="ARBA00022989"/>
    </source>
</evidence>
<keyword evidence="7 9" id="KW-0675">Receptor</keyword>
<feature type="transmembrane region" description="Helical" evidence="11">
    <location>
        <begin position="171"/>
        <end position="192"/>
    </location>
</feature>
<evidence type="ECO:0000313" key="14">
    <source>
        <dbReference type="Proteomes" id="UP001642540"/>
    </source>
</evidence>
<dbReference type="EMBL" id="CAXLJM020000019">
    <property type="protein sequence ID" value="CAL8086105.1"/>
    <property type="molecule type" value="Genomic_DNA"/>
</dbReference>
<feature type="region of interest" description="Disordered" evidence="10">
    <location>
        <begin position="88"/>
        <end position="110"/>
    </location>
</feature>
<reference evidence="13 14" key="1">
    <citation type="submission" date="2024-08" db="EMBL/GenBank/DDBJ databases">
        <authorList>
            <person name="Cucini C."/>
            <person name="Frati F."/>
        </authorList>
    </citation>
    <scope>NUCLEOTIDE SEQUENCE [LARGE SCALE GENOMIC DNA]</scope>
</reference>
<accession>A0ABP1Q1Z8</accession>
<evidence type="ECO:0000256" key="1">
    <source>
        <dbReference type="ARBA" id="ARBA00004141"/>
    </source>
</evidence>
<feature type="region of interest" description="Disordered" evidence="10">
    <location>
        <begin position="601"/>
        <end position="624"/>
    </location>
</feature>
<gene>
    <name evidence="13" type="ORF">ODALV1_LOCUS6335</name>
</gene>
<dbReference type="InterPro" id="IPR000276">
    <property type="entry name" value="GPCR_Rhodpsn"/>
</dbReference>
<dbReference type="Proteomes" id="UP001642540">
    <property type="component" value="Unassembled WGS sequence"/>
</dbReference>
<dbReference type="PROSITE" id="PS50262">
    <property type="entry name" value="G_PROTEIN_RECEP_F1_2"/>
    <property type="match status" value="1"/>
</dbReference>
<comment type="caution">
    <text evidence="13">The sequence shown here is derived from an EMBL/GenBank/DDBJ whole genome shotgun (WGS) entry which is preliminary data.</text>
</comment>
<dbReference type="SMART" id="SM01381">
    <property type="entry name" value="7TM_GPCR_Srsx"/>
    <property type="match status" value="1"/>
</dbReference>
<comment type="subcellular location">
    <subcellularLocation>
        <location evidence="1">Membrane</location>
        <topology evidence="1">Multi-pass membrane protein</topology>
    </subcellularLocation>
</comment>
<evidence type="ECO:0000256" key="7">
    <source>
        <dbReference type="ARBA" id="ARBA00023170"/>
    </source>
</evidence>